<dbReference type="Pfam" id="PF01909">
    <property type="entry name" value="NTP_transf_2"/>
    <property type="match status" value="1"/>
</dbReference>
<dbReference type="Proteomes" id="UP001372526">
    <property type="component" value="Unassembled WGS sequence"/>
</dbReference>
<feature type="domain" description="Polymerase nucleotidyl transferase" evidence="1">
    <location>
        <begin position="24"/>
        <end position="79"/>
    </location>
</feature>
<organism evidence="2 3">
    <name type="scientific">Bacillus bruguierae</name>
    <dbReference type="NCBI Taxonomy" id="3127667"/>
    <lineage>
        <taxon>Bacteria</taxon>
        <taxon>Bacillati</taxon>
        <taxon>Bacillota</taxon>
        <taxon>Bacilli</taxon>
        <taxon>Bacillales</taxon>
        <taxon>Bacillaceae</taxon>
        <taxon>Bacillus</taxon>
    </lineage>
</organism>
<dbReference type="RefSeq" id="WP_336472091.1">
    <property type="nucleotide sequence ID" value="NZ_JBAWSX010000003.1"/>
</dbReference>
<keyword evidence="3" id="KW-1185">Reference proteome</keyword>
<dbReference type="EMBL" id="JBAWSX010000003">
    <property type="protein sequence ID" value="MEI4801401.1"/>
    <property type="molecule type" value="Genomic_DNA"/>
</dbReference>
<evidence type="ECO:0000313" key="2">
    <source>
        <dbReference type="EMBL" id="MEI4801401.1"/>
    </source>
</evidence>
<protein>
    <submittedName>
        <fullName evidence="2">Nucleotidyltransferase domain-containing protein</fullName>
        <ecNumber evidence="2">2.7.7.-</ecNumber>
    </submittedName>
</protein>
<accession>A0ABU8FFC9</accession>
<dbReference type="SUPFAM" id="SSF81301">
    <property type="entry name" value="Nucleotidyltransferase"/>
    <property type="match status" value="1"/>
</dbReference>
<dbReference type="Gene3D" id="3.30.460.10">
    <property type="entry name" value="Beta Polymerase, domain 2"/>
    <property type="match status" value="1"/>
</dbReference>
<sequence>MAIVTEHSIPKEAKFLLDQYVNELQKIISKEKLIGVYLYGSLALDAFHPETSDIDFVTVMTEQVSEAEKVKIRELHKRLYTHDLGKRMDGMYIPLGDVGKQNHEMSPYLYCSDGKVNEGYWDINSVTWWMIKNCGITILGQKADELPYVVTWDDVVSTMEYNVEQYWSEKVKRPYLFLSTEWVEFAVVTMGRIIYTLEMERIVSKDEGLQYMMKCFKEWEPLLQDVYRVRQKEGMKPSLSRWKRAKMTKQYLLFGIEECKKKCRK</sequence>
<dbReference type="GO" id="GO:0016779">
    <property type="term" value="F:nucleotidyltransferase activity"/>
    <property type="evidence" value="ECO:0007669"/>
    <property type="project" value="UniProtKB-KW"/>
</dbReference>
<evidence type="ECO:0000313" key="3">
    <source>
        <dbReference type="Proteomes" id="UP001372526"/>
    </source>
</evidence>
<name>A0ABU8FFC9_9BACI</name>
<dbReference type="CDD" id="cd05403">
    <property type="entry name" value="NT_KNTase_like"/>
    <property type="match status" value="1"/>
</dbReference>
<evidence type="ECO:0000259" key="1">
    <source>
        <dbReference type="Pfam" id="PF01909"/>
    </source>
</evidence>
<reference evidence="2 3" key="1">
    <citation type="submission" date="2024-01" db="EMBL/GenBank/DDBJ databases">
        <title>Seven novel Bacillus-like species.</title>
        <authorList>
            <person name="Liu G."/>
        </authorList>
    </citation>
    <scope>NUCLEOTIDE SEQUENCE [LARGE SCALE GENOMIC DNA]</scope>
    <source>
        <strain evidence="2 3">FJAT-51639</strain>
    </source>
</reference>
<dbReference type="EC" id="2.7.7.-" evidence="2"/>
<dbReference type="InterPro" id="IPR043519">
    <property type="entry name" value="NT_sf"/>
</dbReference>
<comment type="caution">
    <text evidence="2">The sequence shown here is derived from an EMBL/GenBank/DDBJ whole genome shotgun (WGS) entry which is preliminary data.</text>
</comment>
<keyword evidence="2" id="KW-0808">Transferase</keyword>
<keyword evidence="2" id="KW-0548">Nucleotidyltransferase</keyword>
<proteinExistence type="predicted"/>
<dbReference type="InterPro" id="IPR002934">
    <property type="entry name" value="Polymerase_NTP_transf_dom"/>
</dbReference>
<gene>
    <name evidence="2" type="ORF">WAZ07_08695</name>
</gene>